<proteinExistence type="predicted"/>
<comment type="caution">
    <text evidence="1">The sequence shown here is derived from an EMBL/GenBank/DDBJ whole genome shotgun (WGS) entry which is preliminary data.</text>
</comment>
<keyword evidence="2" id="KW-1185">Reference proteome</keyword>
<organism evidence="1 2">
    <name type="scientific">Psophocarpus tetragonolobus</name>
    <name type="common">Winged bean</name>
    <name type="synonym">Dolichos tetragonolobus</name>
    <dbReference type="NCBI Taxonomy" id="3891"/>
    <lineage>
        <taxon>Eukaryota</taxon>
        <taxon>Viridiplantae</taxon>
        <taxon>Streptophyta</taxon>
        <taxon>Embryophyta</taxon>
        <taxon>Tracheophyta</taxon>
        <taxon>Spermatophyta</taxon>
        <taxon>Magnoliopsida</taxon>
        <taxon>eudicotyledons</taxon>
        <taxon>Gunneridae</taxon>
        <taxon>Pentapetalae</taxon>
        <taxon>rosids</taxon>
        <taxon>fabids</taxon>
        <taxon>Fabales</taxon>
        <taxon>Fabaceae</taxon>
        <taxon>Papilionoideae</taxon>
        <taxon>50 kb inversion clade</taxon>
        <taxon>NPAAA clade</taxon>
        <taxon>indigoferoid/millettioid clade</taxon>
        <taxon>Phaseoleae</taxon>
        <taxon>Psophocarpus</taxon>
    </lineage>
</organism>
<protein>
    <submittedName>
        <fullName evidence="1">Uncharacterized protein</fullName>
    </submittedName>
</protein>
<name>A0AAN9SUY9_PSOTE</name>
<accession>A0AAN9SUY9</accession>
<dbReference type="AlphaFoldDB" id="A0AAN9SUY9"/>
<dbReference type="Proteomes" id="UP001386955">
    <property type="component" value="Unassembled WGS sequence"/>
</dbReference>
<evidence type="ECO:0000313" key="2">
    <source>
        <dbReference type="Proteomes" id="UP001386955"/>
    </source>
</evidence>
<reference evidence="1 2" key="1">
    <citation type="submission" date="2024-01" db="EMBL/GenBank/DDBJ databases">
        <title>The genomes of 5 underutilized Papilionoideae crops provide insights into root nodulation and disease resistanc.</title>
        <authorList>
            <person name="Jiang F."/>
        </authorList>
    </citation>
    <scope>NUCLEOTIDE SEQUENCE [LARGE SCALE GENOMIC DNA]</scope>
    <source>
        <strain evidence="1">DUOXIRENSHENG_FW03</strain>
        <tissue evidence="1">Leaves</tissue>
    </source>
</reference>
<evidence type="ECO:0000313" key="1">
    <source>
        <dbReference type="EMBL" id="KAK7406783.1"/>
    </source>
</evidence>
<sequence>MEISPSPSHSVLIFSSLHSHLRVPTPPTTSVLCVAEGVGSLASCGRRGYWNGGWHVEGDEGIMAAGTFGYISVVLRFPKAGYRNPGVTG</sequence>
<dbReference type="EMBL" id="JAYMYS010000002">
    <property type="protein sequence ID" value="KAK7406783.1"/>
    <property type="molecule type" value="Genomic_DNA"/>
</dbReference>
<gene>
    <name evidence="1" type="ORF">VNO78_08416</name>
</gene>